<accession>A0A1Q9H0Y5</accession>
<dbReference type="Pfam" id="PF01355">
    <property type="entry name" value="HIPIP"/>
    <property type="match status" value="1"/>
</dbReference>
<keyword evidence="3" id="KW-0004">4Fe-4S</keyword>
<evidence type="ECO:0000256" key="3">
    <source>
        <dbReference type="ARBA" id="ARBA00022485"/>
    </source>
</evidence>
<dbReference type="GO" id="GO:0051539">
    <property type="term" value="F:4 iron, 4 sulfur cluster binding"/>
    <property type="evidence" value="ECO:0007669"/>
    <property type="project" value="UniProtKB-KW"/>
</dbReference>
<evidence type="ECO:0000313" key="10">
    <source>
        <dbReference type="EMBL" id="OLQ81155.1"/>
    </source>
</evidence>
<dbReference type="InterPro" id="IPR006311">
    <property type="entry name" value="TAT_signal"/>
</dbReference>
<evidence type="ECO:0000256" key="7">
    <source>
        <dbReference type="ARBA" id="ARBA00023004"/>
    </source>
</evidence>
<dbReference type="InterPro" id="IPR036369">
    <property type="entry name" value="HIPIP_sf"/>
</dbReference>
<comment type="caution">
    <text evidence="10">The sequence shown here is derived from an EMBL/GenBank/DDBJ whole genome shotgun (WGS) entry which is preliminary data.</text>
</comment>
<reference evidence="10 11" key="1">
    <citation type="submission" date="2016-09" db="EMBL/GenBank/DDBJ databases">
        <title>Photobacterium proteolyticum sp. nov. a protease producing bacterium isolated from ocean sediments of Laizhou Bay.</title>
        <authorList>
            <person name="Li Y."/>
        </authorList>
    </citation>
    <scope>NUCLEOTIDE SEQUENCE [LARGE SCALE GENOMIC DNA]</scope>
    <source>
        <strain evidence="10 11">13-12</strain>
    </source>
</reference>
<feature type="domain" description="High potential iron-sulfur proteins family profile" evidence="9">
    <location>
        <begin position="34"/>
        <end position="99"/>
    </location>
</feature>
<evidence type="ECO:0000256" key="8">
    <source>
        <dbReference type="ARBA" id="ARBA00023014"/>
    </source>
</evidence>
<dbReference type="Gene3D" id="4.10.490.10">
    <property type="entry name" value="High potential iron-sulphur protein"/>
    <property type="match status" value="1"/>
</dbReference>
<dbReference type="PROSITE" id="PS51373">
    <property type="entry name" value="HIPIP"/>
    <property type="match status" value="1"/>
</dbReference>
<evidence type="ECO:0000256" key="6">
    <source>
        <dbReference type="ARBA" id="ARBA00022982"/>
    </source>
</evidence>
<evidence type="ECO:0000313" key="11">
    <source>
        <dbReference type="Proteomes" id="UP000186905"/>
    </source>
</evidence>
<name>A0A1Q9H0Y5_9GAMM</name>
<dbReference type="PROSITE" id="PS51318">
    <property type="entry name" value="TAT"/>
    <property type="match status" value="1"/>
</dbReference>
<dbReference type="SUPFAM" id="SSF57652">
    <property type="entry name" value="HIPIP (high potential iron protein)"/>
    <property type="match status" value="1"/>
</dbReference>
<evidence type="ECO:0000256" key="1">
    <source>
        <dbReference type="ARBA" id="ARBA00002137"/>
    </source>
</evidence>
<keyword evidence="2" id="KW-0813">Transport</keyword>
<dbReference type="GO" id="GO:0046872">
    <property type="term" value="F:metal ion binding"/>
    <property type="evidence" value="ECO:0007669"/>
    <property type="project" value="UniProtKB-KW"/>
</dbReference>
<keyword evidence="5" id="KW-0732">Signal</keyword>
<dbReference type="RefSeq" id="WP_075762093.1">
    <property type="nucleotide sequence ID" value="NZ_MJIL01000044.1"/>
</dbReference>
<dbReference type="GO" id="GO:0009055">
    <property type="term" value="F:electron transfer activity"/>
    <property type="evidence" value="ECO:0007669"/>
    <property type="project" value="InterPro"/>
</dbReference>
<dbReference type="EMBL" id="MJIL01000044">
    <property type="protein sequence ID" value="OLQ81155.1"/>
    <property type="molecule type" value="Genomic_DNA"/>
</dbReference>
<dbReference type="InterPro" id="IPR019546">
    <property type="entry name" value="TAT_signal_bac_arc"/>
</dbReference>
<organism evidence="10 11">
    <name type="scientific">Photobacterium proteolyticum</name>
    <dbReference type="NCBI Taxonomy" id="1903952"/>
    <lineage>
        <taxon>Bacteria</taxon>
        <taxon>Pseudomonadati</taxon>
        <taxon>Pseudomonadota</taxon>
        <taxon>Gammaproteobacteria</taxon>
        <taxon>Vibrionales</taxon>
        <taxon>Vibrionaceae</taxon>
        <taxon>Photobacterium</taxon>
    </lineage>
</organism>
<dbReference type="InterPro" id="IPR000170">
    <property type="entry name" value="High_potential_FeS_prot"/>
</dbReference>
<keyword evidence="11" id="KW-1185">Reference proteome</keyword>
<dbReference type="NCBIfam" id="TIGR01409">
    <property type="entry name" value="TAT_signal_seq"/>
    <property type="match status" value="1"/>
</dbReference>
<dbReference type="Proteomes" id="UP000186905">
    <property type="component" value="Unassembled WGS sequence"/>
</dbReference>
<evidence type="ECO:0000256" key="4">
    <source>
        <dbReference type="ARBA" id="ARBA00022723"/>
    </source>
</evidence>
<comment type="function">
    <text evidence="1">Specific class of high-redox-potential 4Fe-4S ferredoxins. Functions in anaerobic electron transport in most purple and in some other photosynthetic bacteria and in at least one genus (Paracoccus) of halophilic, denitrifying bacteria.</text>
</comment>
<dbReference type="GO" id="GO:0019646">
    <property type="term" value="P:aerobic electron transport chain"/>
    <property type="evidence" value="ECO:0007669"/>
    <property type="project" value="InterPro"/>
</dbReference>
<evidence type="ECO:0000256" key="2">
    <source>
        <dbReference type="ARBA" id="ARBA00022448"/>
    </source>
</evidence>
<sequence length="99" mass="10894">MNDQSNRRRFLKFTLAGVIGVTLGGKNLIKPAQASELPHLDEDDAQASALKYTHKSPYEDRNCSNCVLLQGEAGDEWRPCQLFPGKLVSSKGWCSAWAG</sequence>
<keyword evidence="8" id="KW-0411">Iron-sulfur</keyword>
<keyword evidence="4" id="KW-0479">Metal-binding</keyword>
<proteinExistence type="predicted"/>
<protein>
    <submittedName>
        <fullName evidence="10">High-potential iron sulfur protein 2</fullName>
    </submittedName>
</protein>
<keyword evidence="7" id="KW-0408">Iron</keyword>
<evidence type="ECO:0000259" key="9">
    <source>
        <dbReference type="PROSITE" id="PS51373"/>
    </source>
</evidence>
<keyword evidence="6" id="KW-0249">Electron transport</keyword>
<dbReference type="OrthoDB" id="5298540at2"/>
<dbReference type="AlphaFoldDB" id="A0A1Q9H0Y5"/>
<gene>
    <name evidence="10" type="ORF">BIT28_08000</name>
</gene>
<evidence type="ECO:0000256" key="5">
    <source>
        <dbReference type="ARBA" id="ARBA00022729"/>
    </source>
</evidence>